<keyword evidence="1" id="KW-0472">Membrane</keyword>
<comment type="caution">
    <text evidence="3">The sequence shown here is derived from an EMBL/GenBank/DDBJ whole genome shotgun (WGS) entry which is preliminary data.</text>
</comment>
<accession>A0ABX0XBS9</accession>
<dbReference type="InterPro" id="IPR000073">
    <property type="entry name" value="AB_hydrolase_1"/>
</dbReference>
<dbReference type="SUPFAM" id="SSF53474">
    <property type="entry name" value="alpha/beta-Hydrolases"/>
    <property type="match status" value="1"/>
</dbReference>
<evidence type="ECO:0000256" key="1">
    <source>
        <dbReference type="SAM" id="Phobius"/>
    </source>
</evidence>
<evidence type="ECO:0000313" key="3">
    <source>
        <dbReference type="EMBL" id="NJC26404.1"/>
    </source>
</evidence>
<dbReference type="EMBL" id="JAATJH010000002">
    <property type="protein sequence ID" value="NJC26404.1"/>
    <property type="molecule type" value="Genomic_DNA"/>
</dbReference>
<dbReference type="PANTHER" id="PTHR43798">
    <property type="entry name" value="MONOACYLGLYCEROL LIPASE"/>
    <property type="match status" value="1"/>
</dbReference>
<feature type="domain" description="AB hydrolase-1" evidence="2">
    <location>
        <begin position="76"/>
        <end position="187"/>
    </location>
</feature>
<keyword evidence="4" id="KW-1185">Reference proteome</keyword>
<keyword evidence="1" id="KW-0812">Transmembrane</keyword>
<evidence type="ECO:0000313" key="4">
    <source>
        <dbReference type="Proteomes" id="UP000770785"/>
    </source>
</evidence>
<dbReference type="InterPro" id="IPR050266">
    <property type="entry name" value="AB_hydrolase_sf"/>
</dbReference>
<protein>
    <submittedName>
        <fullName evidence="3">Pimeloyl-ACP methyl ester carboxylesterase</fullName>
    </submittedName>
</protein>
<dbReference type="Proteomes" id="UP000770785">
    <property type="component" value="Unassembled WGS sequence"/>
</dbReference>
<reference evidence="3 4" key="1">
    <citation type="submission" date="2020-03" db="EMBL/GenBank/DDBJ databases">
        <title>Genomic Encyclopedia of Type Strains, Phase IV (KMG-IV): sequencing the most valuable type-strain genomes for metagenomic binning, comparative biology and taxonomic classification.</title>
        <authorList>
            <person name="Goeker M."/>
        </authorList>
    </citation>
    <scope>NUCLEOTIDE SEQUENCE [LARGE SCALE GENOMIC DNA]</scope>
    <source>
        <strain evidence="3 4">DSM 105096</strain>
    </source>
</reference>
<dbReference type="PRINTS" id="PR00111">
    <property type="entry name" value="ABHYDROLASE"/>
</dbReference>
<evidence type="ECO:0000259" key="2">
    <source>
        <dbReference type="Pfam" id="PF00561"/>
    </source>
</evidence>
<dbReference type="PANTHER" id="PTHR43798:SF33">
    <property type="entry name" value="HYDROLASE, PUTATIVE (AFU_ORTHOLOGUE AFUA_2G14860)-RELATED"/>
    <property type="match status" value="1"/>
</dbReference>
<feature type="transmembrane region" description="Helical" evidence="1">
    <location>
        <begin position="7"/>
        <end position="25"/>
    </location>
</feature>
<name>A0ABX0XBS9_9BACT</name>
<gene>
    <name evidence="3" type="ORF">GGR27_001903</name>
</gene>
<dbReference type="RefSeq" id="WP_168037149.1">
    <property type="nucleotide sequence ID" value="NZ_JAATJH010000002.1"/>
</dbReference>
<keyword evidence="1" id="KW-1133">Transmembrane helix</keyword>
<organism evidence="3 4">
    <name type="scientific">Neolewinella antarctica</name>
    <dbReference type="NCBI Taxonomy" id="442734"/>
    <lineage>
        <taxon>Bacteria</taxon>
        <taxon>Pseudomonadati</taxon>
        <taxon>Bacteroidota</taxon>
        <taxon>Saprospiria</taxon>
        <taxon>Saprospirales</taxon>
        <taxon>Lewinellaceae</taxon>
        <taxon>Neolewinella</taxon>
    </lineage>
</organism>
<proteinExistence type="predicted"/>
<dbReference type="Gene3D" id="3.40.50.1820">
    <property type="entry name" value="alpha/beta hydrolase"/>
    <property type="match status" value="1"/>
</dbReference>
<sequence length="311" mass="34874">MFRKKRHFAYLVLVPLVVFLIYAGYRVYPYYKNQPTDADLIHSFTDLSADDITLGYVEGTSRDLRYLEIGSQPDKPLLVFIHGSPSSSVFWVKMMQDSALLSRANLLAIDRPGYGGSGLGNAMTSVSEQAENVVEVIREKMSGPDQPVIIHGSSYGGTVSARIAMDFPDIVDGLLLQSASMAPNEEYVYWLSHPTSHWLIRWALPAGIRTANQEKLNHQQQLEDMVDEWDNIDASTVIIHGTDDWLIYPRNAYFACGRLTNASKLIHHMVDGGQHDLIYRTPDLIKAYLNELLDDVATGRAPDLDADDKEN</sequence>
<dbReference type="InterPro" id="IPR029058">
    <property type="entry name" value="AB_hydrolase_fold"/>
</dbReference>
<dbReference type="Pfam" id="PF00561">
    <property type="entry name" value="Abhydrolase_1"/>
    <property type="match status" value="1"/>
</dbReference>